<organism evidence="2 3">
    <name type="scientific">Ambispora leptoticha</name>
    <dbReference type="NCBI Taxonomy" id="144679"/>
    <lineage>
        <taxon>Eukaryota</taxon>
        <taxon>Fungi</taxon>
        <taxon>Fungi incertae sedis</taxon>
        <taxon>Mucoromycota</taxon>
        <taxon>Glomeromycotina</taxon>
        <taxon>Glomeromycetes</taxon>
        <taxon>Archaeosporales</taxon>
        <taxon>Ambisporaceae</taxon>
        <taxon>Ambispora</taxon>
    </lineage>
</organism>
<dbReference type="EMBL" id="CAJVPS010001002">
    <property type="protein sequence ID" value="CAG8519574.1"/>
    <property type="molecule type" value="Genomic_DNA"/>
</dbReference>
<dbReference type="OrthoDB" id="2396538at2759"/>
<dbReference type="Proteomes" id="UP000789508">
    <property type="component" value="Unassembled WGS sequence"/>
</dbReference>
<accession>A0A9N9A7X9</accession>
<dbReference type="AlphaFoldDB" id="A0A9N9A7X9"/>
<sequence>MLFKNTLATLTLLLAICLTFLHAYPIALEVGDKASVTLSKLDGKITFTQIDPTNLEVDGKFNQGITDENTDNYSVCIEDSCETFTELGVVIHVPGTEPFKATGPGLIEIIVGKTLSVQYKGKPIDSGIIAKI</sequence>
<evidence type="ECO:0000256" key="1">
    <source>
        <dbReference type="SAM" id="SignalP"/>
    </source>
</evidence>
<evidence type="ECO:0000313" key="2">
    <source>
        <dbReference type="EMBL" id="CAG8519574.1"/>
    </source>
</evidence>
<proteinExistence type="predicted"/>
<name>A0A9N9A7X9_9GLOM</name>
<feature type="chain" id="PRO_5040389641" evidence="1">
    <location>
        <begin position="24"/>
        <end position="132"/>
    </location>
</feature>
<gene>
    <name evidence="2" type="ORF">ALEPTO_LOCUS4394</name>
</gene>
<evidence type="ECO:0000313" key="3">
    <source>
        <dbReference type="Proteomes" id="UP000789508"/>
    </source>
</evidence>
<protein>
    <submittedName>
        <fullName evidence="2">6566_t:CDS:1</fullName>
    </submittedName>
</protein>
<reference evidence="2" key="1">
    <citation type="submission" date="2021-06" db="EMBL/GenBank/DDBJ databases">
        <authorList>
            <person name="Kallberg Y."/>
            <person name="Tangrot J."/>
            <person name="Rosling A."/>
        </authorList>
    </citation>
    <scope>NUCLEOTIDE SEQUENCE</scope>
    <source>
        <strain evidence="2">FL130A</strain>
    </source>
</reference>
<feature type="signal peptide" evidence="1">
    <location>
        <begin position="1"/>
        <end position="23"/>
    </location>
</feature>
<keyword evidence="3" id="KW-1185">Reference proteome</keyword>
<keyword evidence="1" id="KW-0732">Signal</keyword>
<comment type="caution">
    <text evidence="2">The sequence shown here is derived from an EMBL/GenBank/DDBJ whole genome shotgun (WGS) entry which is preliminary data.</text>
</comment>